<sequence length="282" mass="30689">MAAVPGAVGWLGSADYYPEERPIHQVSVAGFEIDLTPVTVQMFAEFVMATGYVTTAETAPDPADYPDADPAQLVPGSLVFDPPDGPVPLTDIRRWWSWTPGADWRHPSGPDSSVTGRNHHPVTQVSHTDALAYARWAGKDLPTEAEWELAARGGLDRQPFAWGVDPDPRGRANTWIGEFPWQCLGIGTTSAVGSYPPNGFGLYDMTGNVWEWTADRYAAGPARLRSCCTPDRTGGDPRSPRVIKGGSHLCAPNYCLRYRPAARQPQSADSATGHLGFRCVRR</sequence>
<dbReference type="PANTHER" id="PTHR23150:SF19">
    <property type="entry name" value="FORMYLGLYCINE-GENERATING ENZYME"/>
    <property type="match status" value="1"/>
</dbReference>
<evidence type="ECO:0000259" key="1">
    <source>
        <dbReference type="Pfam" id="PF03781"/>
    </source>
</evidence>
<gene>
    <name evidence="2" type="ORF">KV203_06110</name>
</gene>
<reference evidence="2" key="1">
    <citation type="submission" date="2021-07" db="EMBL/GenBank/DDBJ databases">
        <title>Candidatus Kaistella beijingensis sp. nov. isolated from a municipal wastewater treatment plant is involved in sludge foaming.</title>
        <authorList>
            <person name="Song Y."/>
            <person name="Liu S.-J."/>
        </authorList>
    </citation>
    <scope>NUCLEOTIDE SEQUENCE</scope>
    <source>
        <strain evidence="2">DSM 43998</strain>
    </source>
</reference>
<evidence type="ECO:0000313" key="2">
    <source>
        <dbReference type="EMBL" id="QXQ15709.1"/>
    </source>
</evidence>
<dbReference type="RefSeq" id="WP_066469221.1">
    <property type="nucleotide sequence ID" value="NZ_CBCRUZ010000009.1"/>
</dbReference>
<evidence type="ECO:0000313" key="3">
    <source>
        <dbReference type="Proteomes" id="UP000887023"/>
    </source>
</evidence>
<name>A0ABX8SFH1_9ACTN</name>
<organism evidence="2 3">
    <name type="scientific">Skermania pinensis</name>
    <dbReference type="NCBI Taxonomy" id="39122"/>
    <lineage>
        <taxon>Bacteria</taxon>
        <taxon>Bacillati</taxon>
        <taxon>Actinomycetota</taxon>
        <taxon>Actinomycetes</taxon>
        <taxon>Mycobacteriales</taxon>
        <taxon>Gordoniaceae</taxon>
        <taxon>Skermania</taxon>
    </lineage>
</organism>
<protein>
    <submittedName>
        <fullName evidence="2">Formylglycine-generating enzyme family protein</fullName>
    </submittedName>
</protein>
<dbReference type="PANTHER" id="PTHR23150">
    <property type="entry name" value="SULFATASE MODIFYING FACTOR 1, 2"/>
    <property type="match status" value="1"/>
</dbReference>
<accession>A0ABX8SFH1</accession>
<dbReference type="Gene3D" id="3.90.1580.10">
    <property type="entry name" value="paralog of FGE (formylglycine-generating enzyme)"/>
    <property type="match status" value="1"/>
</dbReference>
<dbReference type="InterPro" id="IPR051043">
    <property type="entry name" value="Sulfatase_Mod_Factor_Kinase"/>
</dbReference>
<dbReference type="Pfam" id="PF03781">
    <property type="entry name" value="FGE-sulfatase"/>
    <property type="match status" value="1"/>
</dbReference>
<keyword evidence="3" id="KW-1185">Reference proteome</keyword>
<dbReference type="InterPro" id="IPR042095">
    <property type="entry name" value="SUMF_sf"/>
</dbReference>
<dbReference type="InterPro" id="IPR016187">
    <property type="entry name" value="CTDL_fold"/>
</dbReference>
<proteinExistence type="predicted"/>
<dbReference type="InterPro" id="IPR005532">
    <property type="entry name" value="SUMF_dom"/>
</dbReference>
<dbReference type="EMBL" id="CP079105">
    <property type="protein sequence ID" value="QXQ15709.1"/>
    <property type="molecule type" value="Genomic_DNA"/>
</dbReference>
<feature type="domain" description="Sulfatase-modifying factor enzyme-like" evidence="1">
    <location>
        <begin position="12"/>
        <end position="281"/>
    </location>
</feature>
<dbReference type="SUPFAM" id="SSF56436">
    <property type="entry name" value="C-type lectin-like"/>
    <property type="match status" value="1"/>
</dbReference>
<dbReference type="Proteomes" id="UP000887023">
    <property type="component" value="Chromosome"/>
</dbReference>